<dbReference type="PROSITE" id="PS50935">
    <property type="entry name" value="SSB"/>
    <property type="match status" value="1"/>
</dbReference>
<comment type="caution">
    <text evidence="2">Lacks conserved residue(s) required for the propagation of feature annotation.</text>
</comment>
<reference evidence="5 6" key="1">
    <citation type="journal article" date="2016" name="Nat. Commun.">
        <title>Thousands of microbial genomes shed light on interconnected biogeochemical processes in an aquifer system.</title>
        <authorList>
            <person name="Anantharaman K."/>
            <person name="Brown C.T."/>
            <person name="Hug L.A."/>
            <person name="Sharon I."/>
            <person name="Castelle C.J."/>
            <person name="Probst A.J."/>
            <person name="Thomas B.C."/>
            <person name="Singh A."/>
            <person name="Wilkins M.J."/>
            <person name="Karaoz U."/>
            <person name="Brodie E.L."/>
            <person name="Williams K.H."/>
            <person name="Hubbard S.S."/>
            <person name="Banfield J.F."/>
        </authorList>
    </citation>
    <scope>NUCLEOTIDE SEQUENCE [LARGE SCALE GENOMIC DNA]</scope>
</reference>
<evidence type="ECO:0000256" key="1">
    <source>
        <dbReference type="ARBA" id="ARBA00023125"/>
    </source>
</evidence>
<dbReference type="InterPro" id="IPR012340">
    <property type="entry name" value="NA-bd_OB-fold"/>
</dbReference>
<evidence type="ECO:0000313" key="5">
    <source>
        <dbReference type="EMBL" id="OGF22424.1"/>
    </source>
</evidence>
<dbReference type="HAMAP" id="MF_00984">
    <property type="entry name" value="SSB"/>
    <property type="match status" value="1"/>
</dbReference>
<dbReference type="PANTHER" id="PTHR10302">
    <property type="entry name" value="SINGLE-STRANDED DNA-BINDING PROTEIN"/>
    <property type="match status" value="1"/>
</dbReference>
<evidence type="ECO:0000256" key="3">
    <source>
        <dbReference type="PIRNR" id="PIRNR002070"/>
    </source>
</evidence>
<dbReference type="InterPro" id="IPR000424">
    <property type="entry name" value="Primosome_PriB/ssb"/>
</dbReference>
<sequence length="154" mass="17145">MDLNKAMIIGRLTRDPEIRTTPSGQTVANFGVATSYKWKDTNGAMQEKTEFHNIVAWRKLADICAQYLTKGKQVYIEGRLQTRDWTGQDGIKRYRTEIIADDMIMLGSPKTDGQNYSPAPAQPVAQTAQEAPVAAPAQDGQVSEEEIKVEDIPF</sequence>
<proteinExistence type="inferred from homology"/>
<accession>A0A1F5S6U8</accession>
<feature type="region of interest" description="Disordered" evidence="4">
    <location>
        <begin position="109"/>
        <end position="154"/>
    </location>
</feature>
<dbReference type="PANTHER" id="PTHR10302:SF27">
    <property type="entry name" value="SINGLE-STRANDED DNA-BINDING PROTEIN"/>
    <property type="match status" value="1"/>
</dbReference>
<dbReference type="AlphaFoldDB" id="A0A1F5S6U8"/>
<dbReference type="Proteomes" id="UP000178323">
    <property type="component" value="Unassembled WGS sequence"/>
</dbReference>
<dbReference type="Gene3D" id="2.40.50.140">
    <property type="entry name" value="Nucleic acid-binding proteins"/>
    <property type="match status" value="1"/>
</dbReference>
<feature type="compositionally biased region" description="Low complexity" evidence="4">
    <location>
        <begin position="118"/>
        <end position="138"/>
    </location>
</feature>
<organism evidence="5 6">
    <name type="scientific">Candidatus Falkowbacteria bacterium RBG_13_39_14</name>
    <dbReference type="NCBI Taxonomy" id="1797985"/>
    <lineage>
        <taxon>Bacteria</taxon>
        <taxon>Candidatus Falkowiibacteriota</taxon>
    </lineage>
</organism>
<dbReference type="PIRSF" id="PIRSF002070">
    <property type="entry name" value="SSB"/>
    <property type="match status" value="1"/>
</dbReference>
<feature type="compositionally biased region" description="Basic and acidic residues" evidence="4">
    <location>
        <begin position="145"/>
        <end position="154"/>
    </location>
</feature>
<dbReference type="Pfam" id="PF00436">
    <property type="entry name" value="SSB"/>
    <property type="match status" value="1"/>
</dbReference>
<evidence type="ECO:0000256" key="4">
    <source>
        <dbReference type="SAM" id="MobiDB-lite"/>
    </source>
</evidence>
<dbReference type="GO" id="GO:0003697">
    <property type="term" value="F:single-stranded DNA binding"/>
    <property type="evidence" value="ECO:0007669"/>
    <property type="project" value="UniProtKB-UniRule"/>
</dbReference>
<dbReference type="NCBIfam" id="TIGR00621">
    <property type="entry name" value="ssb"/>
    <property type="match status" value="1"/>
</dbReference>
<evidence type="ECO:0000256" key="2">
    <source>
        <dbReference type="HAMAP-Rule" id="MF_00984"/>
    </source>
</evidence>
<dbReference type="SUPFAM" id="SSF50249">
    <property type="entry name" value="Nucleic acid-binding proteins"/>
    <property type="match status" value="1"/>
</dbReference>
<keyword evidence="1 2" id="KW-0238">DNA-binding</keyword>
<comment type="caution">
    <text evidence="5">The sequence shown here is derived from an EMBL/GenBank/DDBJ whole genome shotgun (WGS) entry which is preliminary data.</text>
</comment>
<gene>
    <name evidence="5" type="ORF">A2Y83_00045</name>
</gene>
<dbReference type="STRING" id="1797985.A2Y83_00045"/>
<dbReference type="GO" id="GO:0009295">
    <property type="term" value="C:nucleoid"/>
    <property type="evidence" value="ECO:0007669"/>
    <property type="project" value="TreeGrafter"/>
</dbReference>
<comment type="subunit">
    <text evidence="2">Homotetramer.</text>
</comment>
<protein>
    <recommendedName>
        <fullName evidence="2 3">Single-stranded DNA-binding protein</fullName>
        <shortName evidence="2">SSB</shortName>
    </recommendedName>
</protein>
<name>A0A1F5S6U8_9BACT</name>
<dbReference type="InterPro" id="IPR011344">
    <property type="entry name" value="ssDNA-bd"/>
</dbReference>
<dbReference type="EMBL" id="MFFS01000027">
    <property type="protein sequence ID" value="OGF22424.1"/>
    <property type="molecule type" value="Genomic_DNA"/>
</dbReference>
<evidence type="ECO:0000313" key="6">
    <source>
        <dbReference type="Proteomes" id="UP000178323"/>
    </source>
</evidence>
<dbReference type="GO" id="GO:0006260">
    <property type="term" value="P:DNA replication"/>
    <property type="evidence" value="ECO:0007669"/>
    <property type="project" value="InterPro"/>
</dbReference>
<dbReference type="CDD" id="cd04496">
    <property type="entry name" value="SSB_OBF"/>
    <property type="match status" value="1"/>
</dbReference>